<keyword evidence="1" id="KW-0805">Transcription regulation</keyword>
<accession>A0A316FU71</accession>
<reference evidence="4 5" key="1">
    <citation type="submission" date="2018-05" db="EMBL/GenBank/DDBJ databases">
        <title>Genomic Encyclopedia of Archaeal and Bacterial Type Strains, Phase II (KMG-II): from individual species to whole genera.</title>
        <authorList>
            <person name="Goeker M."/>
        </authorList>
    </citation>
    <scope>NUCLEOTIDE SEQUENCE [LARGE SCALE GENOMIC DNA]</scope>
    <source>
        <strain evidence="4 5">DSM 45184</strain>
    </source>
</reference>
<keyword evidence="3" id="KW-0812">Transmembrane</keyword>
<dbReference type="Gene3D" id="1.10.10.1320">
    <property type="entry name" value="Anti-sigma factor, zinc-finger domain"/>
    <property type="match status" value="1"/>
</dbReference>
<comment type="caution">
    <text evidence="4">The sequence shown here is derived from an EMBL/GenBank/DDBJ whole genome shotgun (WGS) entry which is preliminary data.</text>
</comment>
<keyword evidence="3" id="KW-0472">Membrane</keyword>
<evidence type="ECO:0000256" key="1">
    <source>
        <dbReference type="ARBA" id="ARBA00023015"/>
    </source>
</evidence>
<keyword evidence="2" id="KW-0804">Transcription</keyword>
<dbReference type="InterPro" id="IPR041916">
    <property type="entry name" value="Anti_sigma_zinc_sf"/>
</dbReference>
<dbReference type="RefSeq" id="WP_109590255.1">
    <property type="nucleotide sequence ID" value="NZ_BONA01000001.1"/>
</dbReference>
<dbReference type="Proteomes" id="UP000245697">
    <property type="component" value="Unassembled WGS sequence"/>
</dbReference>
<sequence>MTQDQHYDVASYALGILDDRDAARFEDHLIDCAQCAYELESFVEVADVLATVDGEAFEAAERAERDGAVLNQMLREVGAERQRANSRRLYSLAAAVVVFAMLSIGALFAGGQWLAPDGNSPSGTGTPVEAGSQLDPLPAAGVAIGGTKLPGENYTAVDTRTGVSAVVGLLKKDWGTQVSFAVSGVTGPKECALFLVRRDGTSEKVAAWTVGKTGWGTAANPTPLMLQAVTSTPPADIAHVQVQEITASGAGETLVRVP</sequence>
<keyword evidence="3" id="KW-1133">Transmembrane helix</keyword>
<proteinExistence type="predicted"/>
<evidence type="ECO:0000256" key="2">
    <source>
        <dbReference type="ARBA" id="ARBA00023163"/>
    </source>
</evidence>
<keyword evidence="5" id="KW-1185">Reference proteome</keyword>
<name>A0A316FU71_9ACTN</name>
<gene>
    <name evidence="4" type="ORF">BC793_102661</name>
</gene>
<feature type="transmembrane region" description="Helical" evidence="3">
    <location>
        <begin position="89"/>
        <end position="114"/>
    </location>
</feature>
<dbReference type="EMBL" id="QGGR01000002">
    <property type="protein sequence ID" value="PWK51625.1"/>
    <property type="molecule type" value="Genomic_DNA"/>
</dbReference>
<organism evidence="4 5">
    <name type="scientific">Actinoplanes xinjiangensis</name>
    <dbReference type="NCBI Taxonomy" id="512350"/>
    <lineage>
        <taxon>Bacteria</taxon>
        <taxon>Bacillati</taxon>
        <taxon>Actinomycetota</taxon>
        <taxon>Actinomycetes</taxon>
        <taxon>Micromonosporales</taxon>
        <taxon>Micromonosporaceae</taxon>
        <taxon>Actinoplanes</taxon>
    </lineage>
</organism>
<evidence type="ECO:0000256" key="3">
    <source>
        <dbReference type="SAM" id="Phobius"/>
    </source>
</evidence>
<dbReference type="AlphaFoldDB" id="A0A316FU71"/>
<evidence type="ECO:0000313" key="4">
    <source>
        <dbReference type="EMBL" id="PWK51625.1"/>
    </source>
</evidence>
<dbReference type="OrthoDB" id="5185837at2"/>
<evidence type="ECO:0000313" key="5">
    <source>
        <dbReference type="Proteomes" id="UP000245697"/>
    </source>
</evidence>
<protein>
    <submittedName>
        <fullName evidence="4">Uncharacterized protein</fullName>
    </submittedName>
</protein>